<comment type="similarity">
    <text evidence="1 13">Belongs to the Nth/MutY family.</text>
</comment>
<keyword evidence="9 13" id="KW-0234">DNA repair</keyword>
<evidence type="ECO:0000256" key="4">
    <source>
        <dbReference type="ARBA" id="ARBA00022763"/>
    </source>
</evidence>
<evidence type="ECO:0000256" key="1">
    <source>
        <dbReference type="ARBA" id="ARBA00008343"/>
    </source>
</evidence>
<keyword evidence="17" id="KW-1185">Reference proteome</keyword>
<organism evidence="16 17">
    <name type="scientific">Pisolithus tinctorius Marx 270</name>
    <dbReference type="NCBI Taxonomy" id="870435"/>
    <lineage>
        <taxon>Eukaryota</taxon>
        <taxon>Fungi</taxon>
        <taxon>Dikarya</taxon>
        <taxon>Basidiomycota</taxon>
        <taxon>Agaricomycotina</taxon>
        <taxon>Agaricomycetes</taxon>
        <taxon>Agaricomycetidae</taxon>
        <taxon>Boletales</taxon>
        <taxon>Sclerodermatineae</taxon>
        <taxon>Pisolithaceae</taxon>
        <taxon>Pisolithus</taxon>
    </lineage>
</organism>
<evidence type="ECO:0000259" key="15">
    <source>
        <dbReference type="SMART" id="SM00478"/>
    </source>
</evidence>
<comment type="subcellular location">
    <subcellularLocation>
        <location evidence="13">Nucleus</location>
    </subcellularLocation>
    <subcellularLocation>
        <location evidence="13">Mitochondrion</location>
    </subcellularLocation>
</comment>
<evidence type="ECO:0000256" key="3">
    <source>
        <dbReference type="ARBA" id="ARBA00022723"/>
    </source>
</evidence>
<dbReference type="STRING" id="870435.A0A0C3PC90"/>
<sequence>MSAIRRVASERVTRLSAKSSPYHTAVTLYDAQDTPGASTTRRQTRRVKRENVELNDQEGSNDALPAAVKKRKAKAKVVKTATSVTTTETKSRSPKKPKAIPQSLDVPHPTPERWKEAYNAIKEMRSRITAPVDTMGCDQAQWKEQDPKNRRFATLISLMLSSQTKDEVTDAAVAKLRIAIGGSLSVDAVIAAEEATVSEAISKVGFWRRKTQYIKQAAQRLRDDFDSDVPKTVDELCSLPGVGPKMAFLALQVAWNLNLGIGVDVHVHRITNRLGWHQRPTKNPEETRLNLQSWLPKELHGEINHMLVGFGQTVCLPVGPKCDLCTLSSAGLCPSAQTKKLSKRDSRNSASTSRVELDPGPKVEIEVENS</sequence>
<dbReference type="PANTHER" id="PTHR43286:SF1">
    <property type="entry name" value="ENDONUCLEASE III-LIKE PROTEIN 1"/>
    <property type="match status" value="1"/>
</dbReference>
<dbReference type="PANTHER" id="PTHR43286">
    <property type="entry name" value="ENDONUCLEASE III-LIKE PROTEIN 1"/>
    <property type="match status" value="1"/>
</dbReference>
<dbReference type="SUPFAM" id="SSF48150">
    <property type="entry name" value="DNA-glycosylase"/>
    <property type="match status" value="1"/>
</dbReference>
<dbReference type="GO" id="GO:0000703">
    <property type="term" value="F:oxidized pyrimidine nucleobase lesion DNA N-glycosylase activity"/>
    <property type="evidence" value="ECO:0007669"/>
    <property type="project" value="UniProtKB-UniRule"/>
</dbReference>
<dbReference type="FunFam" id="1.10.1670.10:FF:000003">
    <property type="entry name" value="Endonuclease III homolog"/>
    <property type="match status" value="1"/>
</dbReference>
<dbReference type="GO" id="GO:0005739">
    <property type="term" value="C:mitochondrion"/>
    <property type="evidence" value="ECO:0007669"/>
    <property type="project" value="UniProtKB-SubCell"/>
</dbReference>
<dbReference type="GO" id="GO:0051539">
    <property type="term" value="F:4 iron, 4 sulfur cluster binding"/>
    <property type="evidence" value="ECO:0007669"/>
    <property type="project" value="UniProtKB-KW"/>
</dbReference>
<dbReference type="Pfam" id="PF00730">
    <property type="entry name" value="HhH-GPD"/>
    <property type="match status" value="1"/>
</dbReference>
<evidence type="ECO:0000256" key="11">
    <source>
        <dbReference type="ARBA" id="ARBA00023295"/>
    </source>
</evidence>
<dbReference type="Gene3D" id="1.10.1670.10">
    <property type="entry name" value="Helix-hairpin-Helix base-excision DNA repair enzymes (C-terminal)"/>
    <property type="match status" value="1"/>
</dbReference>
<keyword evidence="13" id="KW-0539">Nucleus</keyword>
<keyword evidence="4 13" id="KW-0227">DNA damage</keyword>
<dbReference type="AlphaFoldDB" id="A0A0C3PC90"/>
<evidence type="ECO:0000256" key="7">
    <source>
        <dbReference type="ARBA" id="ARBA00023004"/>
    </source>
</evidence>
<evidence type="ECO:0000256" key="13">
    <source>
        <dbReference type="HAMAP-Rule" id="MF_03183"/>
    </source>
</evidence>
<feature type="region of interest" description="Disordered" evidence="14">
    <location>
        <begin position="29"/>
        <end position="60"/>
    </location>
</feature>
<gene>
    <name evidence="13" type="primary">NTH1</name>
    <name evidence="16" type="ORF">M404DRAFT_140602</name>
</gene>
<keyword evidence="11 13" id="KW-0326">Glycosidase</keyword>
<dbReference type="FunCoup" id="A0A0C3PC90">
    <property type="interactions" value="252"/>
</dbReference>
<evidence type="ECO:0000256" key="9">
    <source>
        <dbReference type="ARBA" id="ARBA00023204"/>
    </source>
</evidence>
<dbReference type="InterPro" id="IPR004036">
    <property type="entry name" value="Endonuclease-III-like_CS2"/>
</dbReference>
<reference evidence="17" key="2">
    <citation type="submission" date="2015-01" db="EMBL/GenBank/DDBJ databases">
        <title>Evolutionary Origins and Diversification of the Mycorrhizal Mutualists.</title>
        <authorList>
            <consortium name="DOE Joint Genome Institute"/>
            <consortium name="Mycorrhizal Genomics Consortium"/>
            <person name="Kohler A."/>
            <person name="Kuo A."/>
            <person name="Nagy L.G."/>
            <person name="Floudas D."/>
            <person name="Copeland A."/>
            <person name="Barry K.W."/>
            <person name="Cichocki N."/>
            <person name="Veneault-Fourrey C."/>
            <person name="LaButti K."/>
            <person name="Lindquist E.A."/>
            <person name="Lipzen A."/>
            <person name="Lundell T."/>
            <person name="Morin E."/>
            <person name="Murat C."/>
            <person name="Riley R."/>
            <person name="Ohm R."/>
            <person name="Sun H."/>
            <person name="Tunlid A."/>
            <person name="Henrissat B."/>
            <person name="Grigoriev I.V."/>
            <person name="Hibbett D.S."/>
            <person name="Martin F."/>
        </authorList>
    </citation>
    <scope>NUCLEOTIDE SEQUENCE [LARGE SCALE GENOMIC DNA]</scope>
    <source>
        <strain evidence="17">Marx 270</strain>
    </source>
</reference>
<dbReference type="InterPro" id="IPR023170">
    <property type="entry name" value="HhH_base_excis_C"/>
</dbReference>
<keyword evidence="10 13" id="KW-0456">Lyase</keyword>
<dbReference type="Gene3D" id="1.10.340.30">
    <property type="entry name" value="Hypothetical protein, domain 2"/>
    <property type="match status" value="1"/>
</dbReference>
<keyword evidence="7" id="KW-0408">Iron</keyword>
<dbReference type="EC" id="4.2.99.18" evidence="13"/>
<keyword evidence="3" id="KW-0479">Metal-binding</keyword>
<comment type="caution">
    <text evidence="13">Lacks conserved residue(s) required for the propagation of feature annotation.</text>
</comment>
<evidence type="ECO:0000256" key="14">
    <source>
        <dbReference type="SAM" id="MobiDB-lite"/>
    </source>
</evidence>
<dbReference type="HAMAP" id="MF_03183">
    <property type="entry name" value="Endonuclease_III_Nth"/>
    <property type="match status" value="1"/>
</dbReference>
<dbReference type="GO" id="GO:0046872">
    <property type="term" value="F:metal ion binding"/>
    <property type="evidence" value="ECO:0007669"/>
    <property type="project" value="UniProtKB-KW"/>
</dbReference>
<dbReference type="Proteomes" id="UP000054217">
    <property type="component" value="Unassembled WGS sequence"/>
</dbReference>
<dbReference type="GO" id="GO:0006285">
    <property type="term" value="P:base-excision repair, AP site formation"/>
    <property type="evidence" value="ECO:0007669"/>
    <property type="project" value="UniProtKB-UniRule"/>
</dbReference>
<proteinExistence type="inferred from homology"/>
<dbReference type="Pfam" id="PF00633">
    <property type="entry name" value="HHH"/>
    <property type="match status" value="1"/>
</dbReference>
<feature type="domain" description="HhH-GPD" evidence="15">
    <location>
        <begin position="160"/>
        <end position="313"/>
    </location>
</feature>
<evidence type="ECO:0000256" key="8">
    <source>
        <dbReference type="ARBA" id="ARBA00023014"/>
    </source>
</evidence>
<dbReference type="EMBL" id="KN831966">
    <property type="protein sequence ID" value="KIO05646.1"/>
    <property type="molecule type" value="Genomic_DNA"/>
</dbReference>
<dbReference type="GO" id="GO:0005634">
    <property type="term" value="C:nucleus"/>
    <property type="evidence" value="ECO:0007669"/>
    <property type="project" value="UniProtKB-SubCell"/>
</dbReference>
<dbReference type="HOGENOM" id="CLU_012862_4_0_1"/>
<keyword evidence="13" id="KW-0496">Mitochondrion</keyword>
<reference evidence="16 17" key="1">
    <citation type="submission" date="2014-04" db="EMBL/GenBank/DDBJ databases">
        <authorList>
            <consortium name="DOE Joint Genome Institute"/>
            <person name="Kuo A."/>
            <person name="Kohler A."/>
            <person name="Costa M.D."/>
            <person name="Nagy L.G."/>
            <person name="Floudas D."/>
            <person name="Copeland A."/>
            <person name="Barry K.W."/>
            <person name="Cichocki N."/>
            <person name="Veneault-Fourrey C."/>
            <person name="LaButti K."/>
            <person name="Lindquist E.A."/>
            <person name="Lipzen A."/>
            <person name="Lundell T."/>
            <person name="Morin E."/>
            <person name="Murat C."/>
            <person name="Sun H."/>
            <person name="Tunlid A."/>
            <person name="Henrissat B."/>
            <person name="Grigoriev I.V."/>
            <person name="Hibbett D.S."/>
            <person name="Martin F."/>
            <person name="Nordberg H.P."/>
            <person name="Cantor M.N."/>
            <person name="Hua S.X."/>
        </authorList>
    </citation>
    <scope>NUCLEOTIDE SEQUENCE [LARGE SCALE GENOMIC DNA]</scope>
    <source>
        <strain evidence="16 17">Marx 270</strain>
    </source>
</reference>
<dbReference type="GO" id="GO:0006289">
    <property type="term" value="P:nucleotide-excision repair"/>
    <property type="evidence" value="ECO:0007669"/>
    <property type="project" value="TreeGrafter"/>
</dbReference>
<feature type="compositionally biased region" description="Basic and acidic residues" evidence="14">
    <location>
        <begin position="355"/>
        <end position="370"/>
    </location>
</feature>
<dbReference type="GO" id="GO:0140078">
    <property type="term" value="F:class I DNA-(apurinic or apyrimidinic site) endonuclease activity"/>
    <property type="evidence" value="ECO:0007669"/>
    <property type="project" value="UniProtKB-EC"/>
</dbReference>
<comment type="catalytic activity">
    <reaction evidence="12 13">
        <text>2'-deoxyribonucleotide-(2'-deoxyribose 5'-phosphate)-2'-deoxyribonucleotide-DNA = a 3'-end 2'-deoxyribonucleotide-(2,3-dehydro-2,3-deoxyribose 5'-phosphate)-DNA + a 5'-end 5'-phospho-2'-deoxyribonucleoside-DNA + H(+)</text>
        <dbReference type="Rhea" id="RHEA:66592"/>
        <dbReference type="Rhea" id="RHEA-COMP:13180"/>
        <dbReference type="Rhea" id="RHEA-COMP:16897"/>
        <dbReference type="Rhea" id="RHEA-COMP:17067"/>
        <dbReference type="ChEBI" id="CHEBI:15378"/>
        <dbReference type="ChEBI" id="CHEBI:136412"/>
        <dbReference type="ChEBI" id="CHEBI:157695"/>
        <dbReference type="ChEBI" id="CHEBI:167181"/>
        <dbReference type="EC" id="4.2.99.18"/>
    </reaction>
</comment>
<dbReference type="PROSITE" id="PS01155">
    <property type="entry name" value="ENDONUCLEASE_III_2"/>
    <property type="match status" value="1"/>
</dbReference>
<protein>
    <recommendedName>
        <fullName evidence="13">Endonuclease III homolog</fullName>
        <ecNumber evidence="13">3.2.2.-</ecNumber>
        <ecNumber evidence="13">4.2.99.18</ecNumber>
    </recommendedName>
    <alternativeName>
        <fullName evidence="13">Bifunctional DNA N-glycosylase/DNA-(apurinic or apyrimidinic site) lyase</fullName>
        <shortName evidence="13">DNA glycosylase/AP lyase</shortName>
    </alternativeName>
</protein>
<evidence type="ECO:0000313" key="16">
    <source>
        <dbReference type="EMBL" id="KIO05646.1"/>
    </source>
</evidence>
<keyword evidence="6" id="KW-0809">Transit peptide</keyword>
<dbReference type="GO" id="GO:0003677">
    <property type="term" value="F:DNA binding"/>
    <property type="evidence" value="ECO:0007669"/>
    <property type="project" value="UniProtKB-UniRule"/>
</dbReference>
<keyword evidence="2" id="KW-0004">4Fe-4S</keyword>
<dbReference type="CDD" id="cd00056">
    <property type="entry name" value="ENDO3c"/>
    <property type="match status" value="1"/>
</dbReference>
<evidence type="ECO:0000256" key="2">
    <source>
        <dbReference type="ARBA" id="ARBA00022485"/>
    </source>
</evidence>
<dbReference type="SMART" id="SM00478">
    <property type="entry name" value="ENDO3c"/>
    <property type="match status" value="1"/>
</dbReference>
<name>A0A0C3PC90_PISTI</name>
<feature type="region of interest" description="Disordered" evidence="14">
    <location>
        <begin position="83"/>
        <end position="111"/>
    </location>
</feature>
<dbReference type="FunFam" id="1.10.340.30:FF:000005">
    <property type="entry name" value="Endonuclease III-like protein 1"/>
    <property type="match status" value="1"/>
</dbReference>
<comment type="function">
    <text evidence="13">Bifunctional DNA N-glycosylase with associated apurinic/apyrimidinic (AP) lyase function that catalyzes the first step in base excision repair (BER), the primary repair pathway for the repair of oxidative DNA damage. The DNA N-glycosylase activity releases the damaged DNA base from DNA by cleaving the N-glycosidic bond, leaving an AP site. The AP lyase activity cleaves the phosphodiester bond 3' to the AP site by a beta-elimination. Primarily recognizes and repairs oxidative base damage of pyrimidines.</text>
</comment>
<dbReference type="InParanoid" id="A0A0C3PC90"/>
<dbReference type="InterPro" id="IPR011257">
    <property type="entry name" value="DNA_glycosylase"/>
</dbReference>
<evidence type="ECO:0000256" key="5">
    <source>
        <dbReference type="ARBA" id="ARBA00022801"/>
    </source>
</evidence>
<feature type="region of interest" description="Disordered" evidence="14">
    <location>
        <begin position="337"/>
        <end position="370"/>
    </location>
</feature>
<evidence type="ECO:0000313" key="17">
    <source>
        <dbReference type="Proteomes" id="UP000054217"/>
    </source>
</evidence>
<dbReference type="InterPro" id="IPR030841">
    <property type="entry name" value="NTH1"/>
</dbReference>
<evidence type="ECO:0000256" key="12">
    <source>
        <dbReference type="ARBA" id="ARBA00044632"/>
    </source>
</evidence>
<dbReference type="InterPro" id="IPR003265">
    <property type="entry name" value="HhH-GPD_domain"/>
</dbReference>
<evidence type="ECO:0000256" key="10">
    <source>
        <dbReference type="ARBA" id="ARBA00023239"/>
    </source>
</evidence>
<dbReference type="OrthoDB" id="2099276at2759"/>
<evidence type="ECO:0000256" key="6">
    <source>
        <dbReference type="ARBA" id="ARBA00022946"/>
    </source>
</evidence>
<accession>A0A0C3PC90</accession>
<dbReference type="InterPro" id="IPR000445">
    <property type="entry name" value="HhH_motif"/>
</dbReference>
<keyword evidence="8" id="KW-0411">Iron-sulfur</keyword>
<keyword evidence="5 13" id="KW-0378">Hydrolase</keyword>
<dbReference type="EC" id="3.2.2.-" evidence="13"/>